<dbReference type="PANTHER" id="PTHR43174">
    <property type="entry name" value="UDP-N-ACETYLGLUCOSAMINE 2-EPIMERASE"/>
    <property type="match status" value="1"/>
</dbReference>
<dbReference type="PANTHER" id="PTHR43174:SF2">
    <property type="entry name" value="UDP-N-ACETYLGLUCOSAMINE 2-EPIMERASE"/>
    <property type="match status" value="1"/>
</dbReference>
<protein>
    <recommendedName>
        <fullName evidence="3">UDP-N-acetylglucosamine 2-epimerase (non-hydrolyzing)</fullName>
        <ecNumber evidence="3">5.1.3.14</ecNumber>
    </recommendedName>
    <alternativeName>
        <fullName evidence="4">UDP-GlcNAc-2-epimerase</fullName>
    </alternativeName>
</protein>
<proteinExistence type="inferred from homology"/>
<comment type="caution">
    <text evidence="7">The sequence shown here is derived from an EMBL/GenBank/DDBJ whole genome shotgun (WGS) entry which is preliminary data.</text>
</comment>
<dbReference type="EC" id="5.1.3.14" evidence="3"/>
<evidence type="ECO:0000256" key="2">
    <source>
        <dbReference type="ARBA" id="ARBA00038209"/>
    </source>
</evidence>
<evidence type="ECO:0000256" key="3">
    <source>
        <dbReference type="ARBA" id="ARBA00038858"/>
    </source>
</evidence>
<evidence type="ECO:0000256" key="5">
    <source>
        <dbReference type="RuleBase" id="RU003513"/>
    </source>
</evidence>
<name>A0A101FF83_9THEO</name>
<dbReference type="PATRIC" id="fig|85874.4.peg.912"/>
<feature type="domain" description="UDP-N-acetylglucosamine 2-epimerase" evidence="6">
    <location>
        <begin position="30"/>
        <end position="369"/>
    </location>
</feature>
<organism evidence="7 8">
    <name type="scientific">Thermacetogenium phaeum</name>
    <dbReference type="NCBI Taxonomy" id="85874"/>
    <lineage>
        <taxon>Bacteria</taxon>
        <taxon>Bacillati</taxon>
        <taxon>Bacillota</taxon>
        <taxon>Clostridia</taxon>
        <taxon>Thermoanaerobacterales</taxon>
        <taxon>Thermoanaerobacteraceae</taxon>
        <taxon>Thermacetogenium</taxon>
    </lineage>
</organism>
<accession>A0A101FF83</accession>
<evidence type="ECO:0000313" key="8">
    <source>
        <dbReference type="Proteomes" id="UP000053326"/>
    </source>
</evidence>
<reference evidence="8" key="1">
    <citation type="journal article" date="2015" name="MBio">
        <title>Genome-Resolved Metagenomic Analysis Reveals Roles for Candidate Phyla and Other Microbial Community Members in Biogeochemical Transformations in Oil Reservoirs.</title>
        <authorList>
            <person name="Hu P."/>
            <person name="Tom L."/>
            <person name="Singh A."/>
            <person name="Thomas B.C."/>
            <person name="Baker B.J."/>
            <person name="Piceno Y.M."/>
            <person name="Andersen G.L."/>
            <person name="Banfield J.F."/>
        </authorList>
    </citation>
    <scope>NUCLEOTIDE SEQUENCE [LARGE SCALE GENOMIC DNA]</scope>
</reference>
<evidence type="ECO:0000259" key="6">
    <source>
        <dbReference type="Pfam" id="PF02350"/>
    </source>
</evidence>
<dbReference type="OMA" id="CLTLRYN"/>
<evidence type="ECO:0000256" key="4">
    <source>
        <dbReference type="ARBA" id="ARBA00079400"/>
    </source>
</evidence>
<evidence type="ECO:0000256" key="1">
    <source>
        <dbReference type="ARBA" id="ARBA00023235"/>
    </source>
</evidence>
<dbReference type="Proteomes" id="UP000053326">
    <property type="component" value="Unassembled WGS sequence"/>
</dbReference>
<dbReference type="Gene3D" id="3.40.50.2000">
    <property type="entry name" value="Glycogen Phosphorylase B"/>
    <property type="match status" value="2"/>
</dbReference>
<dbReference type="InterPro" id="IPR003331">
    <property type="entry name" value="UDP_GlcNAc_Epimerase_2_dom"/>
</dbReference>
<evidence type="ECO:0000313" key="7">
    <source>
        <dbReference type="EMBL" id="KUK35926.1"/>
    </source>
</evidence>
<dbReference type="InterPro" id="IPR029767">
    <property type="entry name" value="WecB-like"/>
</dbReference>
<dbReference type="NCBIfam" id="TIGR00236">
    <property type="entry name" value="wecB"/>
    <property type="match status" value="1"/>
</dbReference>
<keyword evidence="1 5" id="KW-0413">Isomerase</keyword>
<dbReference type="GO" id="GO:0008761">
    <property type="term" value="F:UDP-N-acetylglucosamine 2-epimerase activity"/>
    <property type="evidence" value="ECO:0007669"/>
    <property type="project" value="UniProtKB-EC"/>
</dbReference>
<gene>
    <name evidence="7" type="ORF">XD66_1365</name>
</gene>
<dbReference type="EMBL" id="LGFO01000212">
    <property type="protein sequence ID" value="KUK35926.1"/>
    <property type="molecule type" value="Genomic_DNA"/>
</dbReference>
<dbReference type="CDD" id="cd03786">
    <property type="entry name" value="GTB_UDP-GlcNAc_2-Epimerase"/>
    <property type="match status" value="1"/>
</dbReference>
<dbReference type="FunFam" id="3.40.50.2000:FF:000043">
    <property type="entry name" value="UDP-N-acetylglucosamine 2-epimerase"/>
    <property type="match status" value="1"/>
</dbReference>
<sequence length="393" mass="43846">MDMKKIRVLCVFGTRPEAIKMAPVIRELRAHADEIETRVVVTAQHREMLDQVLDTFNLRPDYDLAVMRPGQDLFDVTDAVLHGLKEVLGRERPDLVLVQGDTTTTFTAALAAFYSRIPVGHVEAGLRTYNRYAPFPEETNRVLTTHLSDLHFAPTERARDALLKEGIAAERIFVTGNPVIDALFQAAEQPFQLEPELARAFQENGRVILLTTHRRENLGKPLQDVYLALREVLLAHPDVGVVFPVHKNPAVRREVAGVLTGVQRVYLTEPLDYLPFINVMKRAYLVLTDSGGIQEEAPALGKPVLVLRQVTERPEAVAFGTARLVGTDRYRVTEEVSRLLDDEGAYLKMAGAVNPYGDGRAAQRIVQAILSYFGRAAAPAEFRPAAEAKYFSR</sequence>
<dbReference type="Pfam" id="PF02350">
    <property type="entry name" value="Epimerase_2"/>
    <property type="match status" value="1"/>
</dbReference>
<dbReference type="AlphaFoldDB" id="A0A101FF83"/>
<dbReference type="SUPFAM" id="SSF53756">
    <property type="entry name" value="UDP-Glycosyltransferase/glycogen phosphorylase"/>
    <property type="match status" value="1"/>
</dbReference>
<comment type="similarity">
    <text evidence="2 5">Belongs to the UDP-N-acetylglucosamine 2-epimerase family.</text>
</comment>